<comment type="caution">
    <text evidence="1">The sequence shown here is derived from an EMBL/GenBank/DDBJ whole genome shotgun (WGS) entry which is preliminary data.</text>
</comment>
<gene>
    <name evidence="1" type="ORF">E5342_00100</name>
</gene>
<sequence>MARKGGLTPMWSDREVGRWFDYYVDRAEERIYKLLQRAGEEFVKIARKKGNYQDHTGNLRSSIGYVIVKDGDILTENYELSDEKGTDKHTGLREAKRLVSELLPLYKNGWVLIGVAAMPYAKYVEAIENLDVISVATEHAEDWIKKQSRTLFDKLAEKGY</sequence>
<dbReference type="AlphaFoldDB" id="A0A4S2F7R2"/>
<reference evidence="1 2" key="1">
    <citation type="submission" date="2019-04" db="EMBL/GenBank/DDBJ databases">
        <title>Microbes associate with the intestines of laboratory mice.</title>
        <authorList>
            <person name="Navarre W."/>
            <person name="Wong E."/>
            <person name="Huang K."/>
            <person name="Tropini C."/>
            <person name="Ng K."/>
            <person name="Yu B."/>
        </authorList>
    </citation>
    <scope>NUCLEOTIDE SEQUENCE [LARGE SCALE GENOMIC DNA]</scope>
    <source>
        <strain evidence="1 2">NM39_I3</strain>
    </source>
</reference>
<dbReference type="Proteomes" id="UP000310032">
    <property type="component" value="Unassembled WGS sequence"/>
</dbReference>
<protein>
    <submittedName>
        <fullName evidence="1">Uncharacterized protein</fullName>
    </submittedName>
</protein>
<dbReference type="EMBL" id="SRYM01000001">
    <property type="protein sequence ID" value="TGY63793.1"/>
    <property type="molecule type" value="Genomic_DNA"/>
</dbReference>
<evidence type="ECO:0000313" key="2">
    <source>
        <dbReference type="Proteomes" id="UP000310032"/>
    </source>
</evidence>
<evidence type="ECO:0000313" key="1">
    <source>
        <dbReference type="EMBL" id="TGY63793.1"/>
    </source>
</evidence>
<organism evidence="1 2">
    <name type="scientific">Parabacteroides distasonis</name>
    <dbReference type="NCBI Taxonomy" id="823"/>
    <lineage>
        <taxon>Bacteria</taxon>
        <taxon>Pseudomonadati</taxon>
        <taxon>Bacteroidota</taxon>
        <taxon>Bacteroidia</taxon>
        <taxon>Bacteroidales</taxon>
        <taxon>Tannerellaceae</taxon>
        <taxon>Parabacteroides</taxon>
    </lineage>
</organism>
<proteinExistence type="predicted"/>
<dbReference type="RefSeq" id="WP_135958545.1">
    <property type="nucleotide sequence ID" value="NZ_DAWENJ010000162.1"/>
</dbReference>
<accession>A0A4S2F7R2</accession>
<name>A0A4S2F7R2_PARDI</name>